<dbReference type="AlphaFoldDB" id="F8PVP6"/>
<dbReference type="EMBL" id="GL945479">
    <property type="protein sequence ID" value="EGO00180.1"/>
    <property type="molecule type" value="Genomic_DNA"/>
</dbReference>
<name>F8PVP6_SERL3</name>
<dbReference type="Proteomes" id="UP000008063">
    <property type="component" value="Unassembled WGS sequence"/>
</dbReference>
<accession>F8PVP6</accession>
<keyword evidence="2" id="KW-1185">Reference proteome</keyword>
<evidence type="ECO:0000313" key="1">
    <source>
        <dbReference type="EMBL" id="EGO00180.1"/>
    </source>
</evidence>
<dbReference type="STRING" id="936435.F8PVP6"/>
<evidence type="ECO:0008006" key="3">
    <source>
        <dbReference type="Google" id="ProtNLM"/>
    </source>
</evidence>
<proteinExistence type="predicted"/>
<feature type="non-terminal residue" evidence="1">
    <location>
        <position position="1"/>
    </location>
</feature>
<evidence type="ECO:0000313" key="2">
    <source>
        <dbReference type="Proteomes" id="UP000008063"/>
    </source>
</evidence>
<gene>
    <name evidence="1" type="ORF">SERLA73DRAFT_52713</name>
</gene>
<reference evidence="2" key="1">
    <citation type="journal article" date="2011" name="Science">
        <title>The plant cell wall-decomposing machinery underlies the functional diversity of forest fungi.</title>
        <authorList>
            <person name="Eastwood D.C."/>
            <person name="Floudas D."/>
            <person name="Binder M."/>
            <person name="Majcherczyk A."/>
            <person name="Schneider P."/>
            <person name="Aerts A."/>
            <person name="Asiegbu F.O."/>
            <person name="Baker S.E."/>
            <person name="Barry K."/>
            <person name="Bendiksby M."/>
            <person name="Blumentritt M."/>
            <person name="Coutinho P.M."/>
            <person name="Cullen D."/>
            <person name="de Vries R.P."/>
            <person name="Gathman A."/>
            <person name="Goodell B."/>
            <person name="Henrissat B."/>
            <person name="Ihrmark K."/>
            <person name="Kauserud H."/>
            <person name="Kohler A."/>
            <person name="LaButti K."/>
            <person name="Lapidus A."/>
            <person name="Lavin J.L."/>
            <person name="Lee Y.-H."/>
            <person name="Lindquist E."/>
            <person name="Lilly W."/>
            <person name="Lucas S."/>
            <person name="Morin E."/>
            <person name="Murat C."/>
            <person name="Oguiza J.A."/>
            <person name="Park J."/>
            <person name="Pisabarro A.G."/>
            <person name="Riley R."/>
            <person name="Rosling A."/>
            <person name="Salamov A."/>
            <person name="Schmidt O."/>
            <person name="Schmutz J."/>
            <person name="Skrede I."/>
            <person name="Stenlid J."/>
            <person name="Wiebenga A."/>
            <person name="Xie X."/>
            <person name="Kuees U."/>
            <person name="Hibbett D.S."/>
            <person name="Hoffmeister D."/>
            <person name="Hoegberg N."/>
            <person name="Martin F."/>
            <person name="Grigoriev I.V."/>
            <person name="Watkinson S.C."/>
        </authorList>
    </citation>
    <scope>NUCLEOTIDE SEQUENCE [LARGE SCALE GENOMIC DNA]</scope>
    <source>
        <strain evidence="2">strain S7.3</strain>
    </source>
</reference>
<sequence length="56" mass="6591">RPQNPREYFNLQHASARNVIERIFGILKWCFHVLVLPPEYDMAIQARIPPALCMIL</sequence>
<protein>
    <recommendedName>
        <fullName evidence="3">DDE Tnp4 domain-containing protein</fullName>
    </recommendedName>
</protein>
<dbReference type="OrthoDB" id="2684964at2759"/>
<dbReference type="InParanoid" id="F8PVP6"/>
<organism evidence="2">
    <name type="scientific">Serpula lacrymans var. lacrymans (strain S7.3)</name>
    <name type="common">Dry rot fungus</name>
    <dbReference type="NCBI Taxonomy" id="936435"/>
    <lineage>
        <taxon>Eukaryota</taxon>
        <taxon>Fungi</taxon>
        <taxon>Dikarya</taxon>
        <taxon>Basidiomycota</taxon>
        <taxon>Agaricomycotina</taxon>
        <taxon>Agaricomycetes</taxon>
        <taxon>Agaricomycetidae</taxon>
        <taxon>Boletales</taxon>
        <taxon>Coniophorineae</taxon>
        <taxon>Serpulaceae</taxon>
        <taxon>Serpula</taxon>
    </lineage>
</organism>
<dbReference type="HOGENOM" id="CLU_183425_1_0_1"/>